<comment type="similarity">
    <text evidence="5">Belongs to the alanine racemase family.</text>
</comment>
<comment type="caution">
    <text evidence="9">The sequence shown here is derived from an EMBL/GenBank/DDBJ whole genome shotgun (WGS) entry which is preliminary data.</text>
</comment>
<dbReference type="OrthoDB" id="9813814at2"/>
<dbReference type="PATRIC" id="fig|157733.3.peg.2036"/>
<evidence type="ECO:0000256" key="3">
    <source>
        <dbReference type="ARBA" id="ARBA00022898"/>
    </source>
</evidence>
<dbReference type="GO" id="GO:0009252">
    <property type="term" value="P:peptidoglycan biosynthetic process"/>
    <property type="evidence" value="ECO:0007669"/>
    <property type="project" value="TreeGrafter"/>
</dbReference>
<dbReference type="GO" id="GO:0030632">
    <property type="term" value="P:D-alanine biosynthetic process"/>
    <property type="evidence" value="ECO:0007669"/>
    <property type="project" value="UniProtKB-UniRule"/>
</dbReference>
<evidence type="ECO:0000313" key="9">
    <source>
        <dbReference type="EMBL" id="KMM36312.1"/>
    </source>
</evidence>
<dbReference type="RefSeq" id="WP_048312994.1">
    <property type="nucleotide sequence ID" value="NZ_CP119526.1"/>
</dbReference>
<keyword evidence="4 5" id="KW-0413">Isomerase</keyword>
<evidence type="ECO:0000259" key="8">
    <source>
        <dbReference type="SMART" id="SM01005"/>
    </source>
</evidence>
<evidence type="ECO:0000256" key="2">
    <source>
        <dbReference type="ARBA" id="ARBA00001933"/>
    </source>
</evidence>
<dbReference type="FunFam" id="3.20.20.10:FF:000002">
    <property type="entry name" value="Alanine racemase"/>
    <property type="match status" value="1"/>
</dbReference>
<evidence type="ECO:0000256" key="5">
    <source>
        <dbReference type="HAMAP-Rule" id="MF_01201"/>
    </source>
</evidence>
<dbReference type="PROSITE" id="PS00395">
    <property type="entry name" value="ALANINE_RACEMASE"/>
    <property type="match status" value="1"/>
</dbReference>
<dbReference type="STRING" id="157733.AB986_17860"/>
<dbReference type="CDD" id="cd00430">
    <property type="entry name" value="PLPDE_III_AR"/>
    <property type="match status" value="1"/>
</dbReference>
<dbReference type="InterPro" id="IPR020622">
    <property type="entry name" value="Ala_racemase_pyridoxalP-BS"/>
</dbReference>
<dbReference type="Pfam" id="PF01168">
    <property type="entry name" value="Ala_racemase_N"/>
    <property type="match status" value="1"/>
</dbReference>
<comment type="cofactor">
    <cofactor evidence="2 5 6">
        <name>pyridoxal 5'-phosphate</name>
        <dbReference type="ChEBI" id="CHEBI:597326"/>
    </cofactor>
</comment>
<dbReference type="NCBIfam" id="TIGR00492">
    <property type="entry name" value="alr"/>
    <property type="match status" value="1"/>
</dbReference>
<feature type="active site" description="Proton acceptor; specific for L-alanine" evidence="5">
    <location>
        <position position="269"/>
    </location>
</feature>
<dbReference type="EMBL" id="LELK01000006">
    <property type="protein sequence ID" value="KMM36312.1"/>
    <property type="molecule type" value="Genomic_DNA"/>
</dbReference>
<dbReference type="UniPathway" id="UPA00042">
    <property type="reaction ID" value="UER00497"/>
</dbReference>
<organism evidence="9 10">
    <name type="scientific">Guptibacillus hwajinpoensis</name>
    <dbReference type="NCBI Taxonomy" id="208199"/>
    <lineage>
        <taxon>Bacteria</taxon>
        <taxon>Bacillati</taxon>
        <taxon>Bacillota</taxon>
        <taxon>Bacilli</taxon>
        <taxon>Bacillales</taxon>
        <taxon>Guptibacillaceae</taxon>
        <taxon>Guptibacillus</taxon>
    </lineage>
</organism>
<dbReference type="HAMAP" id="MF_01201">
    <property type="entry name" value="Ala_racemase"/>
    <property type="match status" value="1"/>
</dbReference>
<dbReference type="PANTHER" id="PTHR30511:SF0">
    <property type="entry name" value="ALANINE RACEMASE, CATABOLIC-RELATED"/>
    <property type="match status" value="1"/>
</dbReference>
<dbReference type="GO" id="GO:0005829">
    <property type="term" value="C:cytosol"/>
    <property type="evidence" value="ECO:0007669"/>
    <property type="project" value="TreeGrafter"/>
</dbReference>
<dbReference type="InterPro" id="IPR029066">
    <property type="entry name" value="PLP-binding_barrel"/>
</dbReference>
<feature type="binding site" evidence="5 7">
    <location>
        <position position="137"/>
    </location>
    <ligand>
        <name>substrate</name>
    </ligand>
</feature>
<feature type="modified residue" description="N6-(pyridoxal phosphate)lysine" evidence="5 6">
    <location>
        <position position="41"/>
    </location>
</feature>
<evidence type="ECO:0000256" key="4">
    <source>
        <dbReference type="ARBA" id="ARBA00023235"/>
    </source>
</evidence>
<gene>
    <name evidence="9" type="ORF">AB986_17860</name>
</gene>
<dbReference type="InterPro" id="IPR000821">
    <property type="entry name" value="Ala_racemase"/>
</dbReference>
<dbReference type="Pfam" id="PF00842">
    <property type="entry name" value="Ala_racemase_C"/>
    <property type="match status" value="1"/>
</dbReference>
<reference evidence="9" key="1">
    <citation type="submission" date="2015-06" db="EMBL/GenBank/DDBJ databases">
        <authorList>
            <person name="Liu B."/>
            <person name="Wang J."/>
            <person name="Zhu Y."/>
            <person name="Liu G."/>
            <person name="Chen Q."/>
            <person name="Zheng C."/>
            <person name="Che J."/>
            <person name="Ge C."/>
            <person name="Shi H."/>
            <person name="Pan Z."/>
            <person name="Liu X."/>
        </authorList>
    </citation>
    <scope>NUCLEOTIDE SEQUENCE [LARGE SCALE GENOMIC DNA]</scope>
    <source>
        <strain evidence="9">DSM 16346</strain>
    </source>
</reference>
<dbReference type="InterPro" id="IPR011079">
    <property type="entry name" value="Ala_racemase_C"/>
</dbReference>
<keyword evidence="10" id="KW-1185">Reference proteome</keyword>
<comment type="catalytic activity">
    <reaction evidence="1 5">
        <text>L-alanine = D-alanine</text>
        <dbReference type="Rhea" id="RHEA:20249"/>
        <dbReference type="ChEBI" id="CHEBI:57416"/>
        <dbReference type="ChEBI" id="CHEBI:57972"/>
        <dbReference type="EC" id="5.1.1.1"/>
    </reaction>
</comment>
<dbReference type="Gene3D" id="3.20.20.10">
    <property type="entry name" value="Alanine racemase"/>
    <property type="match status" value="1"/>
</dbReference>
<dbReference type="GO" id="GO:0030170">
    <property type="term" value="F:pyridoxal phosphate binding"/>
    <property type="evidence" value="ECO:0007669"/>
    <property type="project" value="UniProtKB-UniRule"/>
</dbReference>
<dbReference type="PRINTS" id="PR00992">
    <property type="entry name" value="ALARACEMASE"/>
</dbReference>
<dbReference type="SUPFAM" id="SSF51419">
    <property type="entry name" value="PLP-binding barrel"/>
    <property type="match status" value="1"/>
</dbReference>
<dbReference type="SUPFAM" id="SSF50621">
    <property type="entry name" value="Alanine racemase C-terminal domain-like"/>
    <property type="match status" value="1"/>
</dbReference>
<evidence type="ECO:0000256" key="1">
    <source>
        <dbReference type="ARBA" id="ARBA00000316"/>
    </source>
</evidence>
<feature type="active site" description="Proton acceptor; specific for D-alanine" evidence="5">
    <location>
        <position position="41"/>
    </location>
</feature>
<dbReference type="EC" id="5.1.1.1" evidence="5"/>
<evidence type="ECO:0000313" key="10">
    <source>
        <dbReference type="Proteomes" id="UP000035996"/>
    </source>
</evidence>
<proteinExistence type="inferred from homology"/>
<dbReference type="InterPro" id="IPR001608">
    <property type="entry name" value="Ala_racemase_N"/>
</dbReference>
<accession>A0A0J6FPP3</accession>
<comment type="function">
    <text evidence="5">Catalyzes the interconversion of L-alanine and D-alanine. May also act on other amino acids.</text>
</comment>
<evidence type="ECO:0000256" key="7">
    <source>
        <dbReference type="PIRSR" id="PIRSR600821-52"/>
    </source>
</evidence>
<feature type="domain" description="Alanine racemase C-terminal" evidence="8">
    <location>
        <begin position="248"/>
        <end position="373"/>
    </location>
</feature>
<dbReference type="AlphaFoldDB" id="A0A0J6FPP3"/>
<dbReference type="InterPro" id="IPR009006">
    <property type="entry name" value="Ala_racemase/Decarboxylase_C"/>
</dbReference>
<protein>
    <recommendedName>
        <fullName evidence="5">Alanine racemase</fullName>
        <ecNumber evidence="5">5.1.1.1</ecNumber>
    </recommendedName>
</protein>
<keyword evidence="3 5" id="KW-0663">Pyridoxal phosphate</keyword>
<dbReference type="PANTHER" id="PTHR30511">
    <property type="entry name" value="ALANINE RACEMASE"/>
    <property type="match status" value="1"/>
</dbReference>
<dbReference type="GO" id="GO:0008784">
    <property type="term" value="F:alanine racemase activity"/>
    <property type="evidence" value="ECO:0007669"/>
    <property type="project" value="UniProtKB-UniRule"/>
</dbReference>
<comment type="pathway">
    <text evidence="5">Amino-acid biosynthesis; D-alanine biosynthesis; D-alanine from L-alanine: step 1/1.</text>
</comment>
<feature type="binding site" evidence="5 7">
    <location>
        <position position="316"/>
    </location>
    <ligand>
        <name>substrate</name>
    </ligand>
</feature>
<dbReference type="SMART" id="SM01005">
    <property type="entry name" value="Ala_racemase_C"/>
    <property type="match status" value="1"/>
</dbReference>
<name>A0A0J6FPP3_9BACL</name>
<dbReference type="Gene3D" id="2.40.37.10">
    <property type="entry name" value="Lyase, Ornithine Decarboxylase, Chain A, domain 1"/>
    <property type="match status" value="1"/>
</dbReference>
<dbReference type="Proteomes" id="UP000035996">
    <property type="component" value="Unassembled WGS sequence"/>
</dbReference>
<evidence type="ECO:0000256" key="6">
    <source>
        <dbReference type="PIRSR" id="PIRSR600821-50"/>
    </source>
</evidence>
<sequence>MQNQPFYRETWAEINLDAIKQNINAYKNHVPSGVSIMAVVKANGYGHGAVATAETAIQAGASYLAVAILDEALALREEGITAPILVLGWVPPIHAKLAAEQDITLTVFQLEWLEQAEAILSGLSLAIHLKLDTGMGRLGIKEEKEAKLIVEWLRNKPLVNVEGLYTHFATADEPDNSFIEVQRNRFEEMASYLESEGIEPTWIHLGNSAGAIRIPERIGNMIRVGISMYGLSPSQEMKSVQPFNLYPAFSLHSQLVHVKQMKEGEPISYGSTYHTTEGEWIGTVPIGYADGWIRKLRDGYVLVNGEQAPIVGRICMDQFMVRLPHPTTIGTHVTLIGQQGSEEITIDDIAERLETINYEIPCMIGPRVPRIFRDDGEKKGVMNTILKK</sequence>
<dbReference type="FunFam" id="2.40.37.10:FF:000006">
    <property type="entry name" value="Alanine racemase"/>
    <property type="match status" value="1"/>
</dbReference>